<evidence type="ECO:0000313" key="2">
    <source>
        <dbReference type="EMBL" id="KAF9688847.1"/>
    </source>
</evidence>
<evidence type="ECO:0000313" key="3">
    <source>
        <dbReference type="Proteomes" id="UP000657918"/>
    </source>
</evidence>
<evidence type="ECO:0000256" key="1">
    <source>
        <dbReference type="SAM" id="MobiDB-lite"/>
    </source>
</evidence>
<organism evidence="2 3">
    <name type="scientific">Salix dunnii</name>
    <dbReference type="NCBI Taxonomy" id="1413687"/>
    <lineage>
        <taxon>Eukaryota</taxon>
        <taxon>Viridiplantae</taxon>
        <taxon>Streptophyta</taxon>
        <taxon>Embryophyta</taxon>
        <taxon>Tracheophyta</taxon>
        <taxon>Spermatophyta</taxon>
        <taxon>Magnoliopsida</taxon>
        <taxon>eudicotyledons</taxon>
        <taxon>Gunneridae</taxon>
        <taxon>Pentapetalae</taxon>
        <taxon>rosids</taxon>
        <taxon>fabids</taxon>
        <taxon>Malpighiales</taxon>
        <taxon>Salicaceae</taxon>
        <taxon>Saliceae</taxon>
        <taxon>Salix</taxon>
    </lineage>
</organism>
<sequence>MVQEGGALSIGLNHKNRFILNRAESDGPTKPIGTKSNTWVKKGSRHPSTSGLSSCNILPSSSAKLNGNKMLSACSYIEQQSFESMDAKHMQNAWYPVRGYLQEKDNLLNSPGLYSLAAWTGIGIMQTISLLFQIKAKSVSSKQDPADQGPQLRVLHGRCCATLEALKMPSRPHSTCFAAVPNKA</sequence>
<dbReference type="Proteomes" id="UP000657918">
    <property type="component" value="Unassembled WGS sequence"/>
</dbReference>
<gene>
    <name evidence="2" type="ORF">SADUNF_Sadunf01G0030500</name>
</gene>
<comment type="caution">
    <text evidence="2">The sequence shown here is derived from an EMBL/GenBank/DDBJ whole genome shotgun (WGS) entry which is preliminary data.</text>
</comment>
<feature type="region of interest" description="Disordered" evidence="1">
    <location>
        <begin position="23"/>
        <end position="53"/>
    </location>
</feature>
<protein>
    <submittedName>
        <fullName evidence="2">Uncharacterized protein</fullName>
    </submittedName>
</protein>
<keyword evidence="3" id="KW-1185">Reference proteome</keyword>
<reference evidence="2 3" key="1">
    <citation type="submission" date="2020-10" db="EMBL/GenBank/DDBJ databases">
        <title>Plant Genome Project.</title>
        <authorList>
            <person name="Zhang R.-G."/>
        </authorList>
    </citation>
    <scope>NUCLEOTIDE SEQUENCE [LARGE SCALE GENOMIC DNA]</scope>
    <source>
        <strain evidence="2">FAFU-HL-1</strain>
        <tissue evidence="2">Leaf</tissue>
    </source>
</reference>
<proteinExistence type="predicted"/>
<name>A0A835TL02_9ROSI</name>
<dbReference type="EMBL" id="JADGMS010000001">
    <property type="protein sequence ID" value="KAF9688847.1"/>
    <property type="molecule type" value="Genomic_DNA"/>
</dbReference>
<accession>A0A835TL02</accession>
<dbReference type="AlphaFoldDB" id="A0A835TL02"/>